<protein>
    <submittedName>
        <fullName evidence="3">Uncharacterized protein</fullName>
    </submittedName>
</protein>
<dbReference type="OrthoDB" id="4425760at2"/>
<sequence length="61" mass="6780">MGVVVKVSTFWIIAIVAVLLIAIPAGMMQRKVAKRSEEHDPEARQAALDFQRDIDRGRAGF</sequence>
<keyword evidence="2" id="KW-0472">Membrane</keyword>
<feature type="transmembrane region" description="Helical" evidence="2">
    <location>
        <begin position="6"/>
        <end position="27"/>
    </location>
</feature>
<feature type="compositionally biased region" description="Basic and acidic residues" evidence="1">
    <location>
        <begin position="34"/>
        <end position="43"/>
    </location>
</feature>
<proteinExistence type="predicted"/>
<evidence type="ECO:0000313" key="3">
    <source>
        <dbReference type="EMBL" id="AZA12194.1"/>
    </source>
</evidence>
<evidence type="ECO:0000313" key="4">
    <source>
        <dbReference type="Proteomes" id="UP000271587"/>
    </source>
</evidence>
<dbReference type="EMBL" id="CP033897">
    <property type="protein sequence ID" value="AZA12194.1"/>
    <property type="molecule type" value="Genomic_DNA"/>
</dbReference>
<dbReference type="AlphaFoldDB" id="A0A3G6J836"/>
<dbReference type="KEGG" id="cgk:CGERO_09530"/>
<gene>
    <name evidence="3" type="ORF">CGERO_09530</name>
</gene>
<keyword evidence="2" id="KW-0812">Transmembrane</keyword>
<evidence type="ECO:0000256" key="2">
    <source>
        <dbReference type="SAM" id="Phobius"/>
    </source>
</evidence>
<keyword evidence="4" id="KW-1185">Reference proteome</keyword>
<reference evidence="3 4" key="1">
    <citation type="submission" date="2018-11" db="EMBL/GenBank/DDBJ databases">
        <authorList>
            <person name="Kleinhagauer T."/>
            <person name="Glaeser S.P."/>
            <person name="Spergser J."/>
            <person name="Ruckert C."/>
            <person name="Kaempfer P."/>
            <person name="Busse H.-J."/>
        </authorList>
    </citation>
    <scope>NUCLEOTIDE SEQUENCE [LARGE SCALE GENOMIC DNA]</scope>
    <source>
        <strain evidence="3 4">W8</strain>
    </source>
</reference>
<organism evidence="3 4">
    <name type="scientific">Corynebacterium gerontici</name>
    <dbReference type="NCBI Taxonomy" id="2079234"/>
    <lineage>
        <taxon>Bacteria</taxon>
        <taxon>Bacillati</taxon>
        <taxon>Actinomycetota</taxon>
        <taxon>Actinomycetes</taxon>
        <taxon>Mycobacteriales</taxon>
        <taxon>Corynebacteriaceae</taxon>
        <taxon>Corynebacterium</taxon>
    </lineage>
</organism>
<keyword evidence="2" id="KW-1133">Transmembrane helix</keyword>
<dbReference type="Proteomes" id="UP000271587">
    <property type="component" value="Chromosome"/>
</dbReference>
<feature type="region of interest" description="Disordered" evidence="1">
    <location>
        <begin position="34"/>
        <end position="61"/>
    </location>
</feature>
<feature type="compositionally biased region" description="Basic and acidic residues" evidence="1">
    <location>
        <begin position="50"/>
        <end position="61"/>
    </location>
</feature>
<accession>A0A3G6J836</accession>
<evidence type="ECO:0000256" key="1">
    <source>
        <dbReference type="SAM" id="MobiDB-lite"/>
    </source>
</evidence>
<name>A0A3G6J836_9CORY</name>